<sequence>MSKTNKSLLAVILFIAANIAGALHAGPIIHGAGASFPYPVYSQWAHKYNQITGVKINYQSVGSGAGIRQIKAKTVDFGASDAPMKAEELDESGLIQFPMVIGGVVPVVNIKGINPGDLHLDSKTLTEIFLGKIKTWDDPAIIALNPGIKLPSKAITVVHRADGSGTTWIFTHYLSAVSSEWKERIGTGKAVSWPVGVGGKGNEGVASYVQRIKGSIGYVEYAYALQNKLSHILLQNRAGEYVPPSTETFMAAAEGADWEHSAGFYVVLVDQPGKKSWPITGASFIILYKEQDDAVHAETLLNFFDWCYKHGDEIAIGLDYVPIPDSVVEIIKSAWIKEIKSNGKQVWH</sequence>
<dbReference type="Gene3D" id="3.40.190.10">
    <property type="entry name" value="Periplasmic binding protein-like II"/>
    <property type="match status" value="2"/>
</dbReference>
<keyword evidence="3 4" id="KW-0592">Phosphate transport</keyword>
<comment type="caution">
    <text evidence="7">The sequence shown here is derived from an EMBL/GenBank/DDBJ whole genome shotgun (WGS) entry which is preliminary data.</text>
</comment>
<feature type="domain" description="PBP" evidence="6">
    <location>
        <begin position="25"/>
        <end position="306"/>
    </location>
</feature>
<evidence type="ECO:0000256" key="3">
    <source>
        <dbReference type="ARBA" id="ARBA00022592"/>
    </source>
</evidence>
<gene>
    <name evidence="7" type="ORF">DRH29_03340</name>
</gene>
<dbReference type="SUPFAM" id="SSF53850">
    <property type="entry name" value="Periplasmic binding protein-like II"/>
    <property type="match status" value="1"/>
</dbReference>
<dbReference type="PANTHER" id="PTHR42996:SF1">
    <property type="entry name" value="PHOSPHATE-BINDING PROTEIN PSTS"/>
    <property type="match status" value="1"/>
</dbReference>
<dbReference type="GO" id="GO:0043190">
    <property type="term" value="C:ATP-binding cassette (ABC) transporter complex"/>
    <property type="evidence" value="ECO:0007669"/>
    <property type="project" value="InterPro"/>
</dbReference>
<evidence type="ECO:0000313" key="8">
    <source>
        <dbReference type="Proteomes" id="UP000281261"/>
    </source>
</evidence>
<name>A0A420ZC69_UNCK3</name>
<comment type="similarity">
    <text evidence="1 4">Belongs to the PstS family.</text>
</comment>
<dbReference type="CDD" id="cd13565">
    <property type="entry name" value="PBP2_PstS"/>
    <property type="match status" value="1"/>
</dbReference>
<dbReference type="Pfam" id="PF12849">
    <property type="entry name" value="PBP_like_2"/>
    <property type="match status" value="1"/>
</dbReference>
<evidence type="ECO:0000259" key="6">
    <source>
        <dbReference type="Pfam" id="PF12849"/>
    </source>
</evidence>
<reference evidence="7 8" key="1">
    <citation type="submission" date="2018-06" db="EMBL/GenBank/DDBJ databases">
        <title>Extensive metabolic versatility and redundancy in microbially diverse, dynamic hydrothermal sediments.</title>
        <authorList>
            <person name="Dombrowski N."/>
            <person name="Teske A."/>
            <person name="Baker B.J."/>
        </authorList>
    </citation>
    <scope>NUCLEOTIDE SEQUENCE [LARGE SCALE GENOMIC DNA]</scope>
    <source>
        <strain evidence="7">B79_G16</strain>
    </source>
</reference>
<feature type="signal peptide" evidence="5">
    <location>
        <begin position="1"/>
        <end position="25"/>
    </location>
</feature>
<dbReference type="PIRSF" id="PIRSF002756">
    <property type="entry name" value="PstS"/>
    <property type="match status" value="1"/>
</dbReference>
<evidence type="ECO:0000256" key="4">
    <source>
        <dbReference type="PIRNR" id="PIRNR002756"/>
    </source>
</evidence>
<dbReference type="NCBIfam" id="TIGR00975">
    <property type="entry name" value="3a0107s03"/>
    <property type="match status" value="1"/>
</dbReference>
<dbReference type="NCBIfam" id="NF008171">
    <property type="entry name" value="PRK10918.1"/>
    <property type="match status" value="1"/>
</dbReference>
<protein>
    <recommendedName>
        <fullName evidence="4">Phosphate-binding protein</fullName>
    </recommendedName>
</protein>
<dbReference type="InterPro" id="IPR024370">
    <property type="entry name" value="PBP_domain"/>
</dbReference>
<keyword evidence="2 4" id="KW-0813">Transport</keyword>
<dbReference type="Proteomes" id="UP000281261">
    <property type="component" value="Unassembled WGS sequence"/>
</dbReference>
<feature type="chain" id="PRO_5019210864" description="Phosphate-binding protein" evidence="5">
    <location>
        <begin position="26"/>
        <end position="348"/>
    </location>
</feature>
<dbReference type="AlphaFoldDB" id="A0A420ZC69"/>
<dbReference type="InterPro" id="IPR050962">
    <property type="entry name" value="Phosphate-bind_PstS"/>
</dbReference>
<evidence type="ECO:0000313" key="7">
    <source>
        <dbReference type="EMBL" id="RLC36987.1"/>
    </source>
</evidence>
<dbReference type="PANTHER" id="PTHR42996">
    <property type="entry name" value="PHOSPHATE-BINDING PROTEIN PSTS"/>
    <property type="match status" value="1"/>
</dbReference>
<dbReference type="InterPro" id="IPR005673">
    <property type="entry name" value="ABC_phos-bd_PstS"/>
</dbReference>
<keyword evidence="5" id="KW-0732">Signal</keyword>
<evidence type="ECO:0000256" key="5">
    <source>
        <dbReference type="SAM" id="SignalP"/>
    </source>
</evidence>
<accession>A0A420ZC69</accession>
<organism evidence="7 8">
    <name type="scientific">candidate division Kazan bacterium</name>
    <dbReference type="NCBI Taxonomy" id="2202143"/>
    <lineage>
        <taxon>Bacteria</taxon>
        <taxon>Bacteria division Kazan-3B-28</taxon>
    </lineage>
</organism>
<evidence type="ECO:0000256" key="2">
    <source>
        <dbReference type="ARBA" id="ARBA00022448"/>
    </source>
</evidence>
<dbReference type="GO" id="GO:0042301">
    <property type="term" value="F:phosphate ion binding"/>
    <property type="evidence" value="ECO:0007669"/>
    <property type="project" value="InterPro"/>
</dbReference>
<evidence type="ECO:0000256" key="1">
    <source>
        <dbReference type="ARBA" id="ARBA00008725"/>
    </source>
</evidence>
<dbReference type="GO" id="GO:0035435">
    <property type="term" value="P:phosphate ion transmembrane transport"/>
    <property type="evidence" value="ECO:0007669"/>
    <property type="project" value="InterPro"/>
</dbReference>
<proteinExistence type="inferred from homology"/>
<dbReference type="EMBL" id="QMNG01000017">
    <property type="protein sequence ID" value="RLC36987.1"/>
    <property type="molecule type" value="Genomic_DNA"/>
</dbReference>